<dbReference type="SUPFAM" id="SSF54111">
    <property type="entry name" value="Urease, gamma-subunit"/>
    <property type="match status" value="1"/>
</dbReference>
<feature type="region of interest" description="Disordered" evidence="10">
    <location>
        <begin position="556"/>
        <end position="585"/>
    </location>
</feature>
<feature type="compositionally biased region" description="Basic and acidic residues" evidence="10">
    <location>
        <begin position="123"/>
        <end position="133"/>
    </location>
</feature>
<dbReference type="EC" id="3.5.1.5" evidence="2"/>
<feature type="modified residue" description="N6-carboxylysine" evidence="6">
    <location>
        <position position="1068"/>
    </location>
</feature>
<evidence type="ECO:0000256" key="2">
    <source>
        <dbReference type="ARBA" id="ARBA00012934"/>
    </source>
</evidence>
<dbReference type="GO" id="GO:0043419">
    <property type="term" value="P:urea catabolic process"/>
    <property type="evidence" value="ECO:0007669"/>
    <property type="project" value="UniProtKB-UniPathway"/>
</dbReference>
<dbReference type="CDD" id="cd00407">
    <property type="entry name" value="Urease_beta"/>
    <property type="match status" value="1"/>
</dbReference>
<dbReference type="InterPro" id="IPR002026">
    <property type="entry name" value="Urease_gamma/gamma-beta_su"/>
</dbReference>
<evidence type="ECO:0000256" key="6">
    <source>
        <dbReference type="PIRSR" id="PIRSR611612-50"/>
    </source>
</evidence>
<feature type="compositionally biased region" description="Polar residues" evidence="10">
    <location>
        <begin position="24"/>
        <end position="36"/>
    </location>
</feature>
<feature type="region of interest" description="Disordered" evidence="10">
    <location>
        <begin position="1"/>
        <end position="37"/>
    </location>
</feature>
<name>A0A4R8QPM8_9PEZI</name>
<dbReference type="SUPFAM" id="SSF51338">
    <property type="entry name" value="Composite domain of metallo-dependent hydrolases"/>
    <property type="match status" value="1"/>
</dbReference>
<dbReference type="InterPro" id="IPR011059">
    <property type="entry name" value="Metal-dep_hydrolase_composite"/>
</dbReference>
<feature type="compositionally biased region" description="Low complexity" evidence="10">
    <location>
        <begin position="176"/>
        <end position="191"/>
    </location>
</feature>
<accession>A0A4R8QPM8</accession>
<sequence length="1416" mass="153904">MPPAPSQKGTGKKAGPNAMRQRSRNTTPSSAVTSASLPPIEAVDTEYLELRVEQFRNLNYDDLVDQSASNAVMPDSKSLDGMIARLQRLQETIDRRSNFCDRGMRILANTRKQFVNDVDDAADGAKPETDSKKTGKTNKKKRKAADTLAPQDTGVERSSPLRESTKPRKLSRDNDSASSSLSPVAPATPSAMEVDEKTKQEENDDEESSEDEGAPPKKAQPAAHTFGDDPSTFPDPTVYEIRPTHSGMPDDELKEIYSVAVFPRTDLADLIAGDPPDKDFSSAKPSNQISFSTFSTYMEPYFRPFAEEDLGFLRERGDRVTPFHMPKRGKKHYTEIWAEEDGAMALDNPQNAREILAPNQARGAIDNMDDEVAETDKLSVGPLLSRLMQAMRPENRPQAEEDKTGVNGVTNGDTVMNGSVNGENADTSLSFGDDKVPPVPPASFMPESNSEAWKKASHPKLEYTQVDERIKQELRHIGFLPQEGNFESEYDGAFDDEVAARLRLLQGRLREQMLINGARKSRLTDLVKERMAHQEYQTILEDLDSQVQAAYLKRTRTMGKSKKNKRPGGAGGGSHAVGGAAGMARPGIGDMTKMLMERRKRWIDTIGSVFDDESLGKALIASNLQELIRDGNHTVADLMSLGATMLGRRHVLPAVCSTLHEIQVEGTFPSGTYLVTVHHPISTDDGDLARALYGSFLPIPSNDIFSLPEVTAYEPKKQPGAVVVASKRVTLSQGRNRIRLKVTSRGDRPIQVGSHYHFIETNPQLEFDREKSYGYRLDIPAGTSVRFEPGDEKTVTLVEIGGNKVIRGGNRLATGGVELWRAKEIVEKLQLAGFAHAPEPEAVLNHAELYQMDRSAYATMFGPTTDDLVRLGGTDLWIRVEKDFTVYGDECKFGGGKTLREGMGQATGRPDSESLDMVVTNALVVDWSGIYKADIGVKNGMIVGIGKAGNPDVMDGVAPNMVVGSCTDVVAGEGKIITAGGIDTHIHFICPQQADEAVASGITTMLGGGTGPSAGTSATTCTPGKNYMREMLQACDSLPLNIGITGKGNDSSPEALRDQVNAGACGLKLHEDWGSTPAAIDTCLSVCDELDVQCLIHTDTLNESGFVESTINAFAGRTIHTYHTEGAGGGHAPDIISVVEHPNVLPSSTNPTRPYTRNTLDEHLDMLMVCHHLSKNIPEDVAFAESRIRAETIAAEDVLHDLGAISMMSSDSQAMGRCGEVVLRTWNTAHKNKVQRGALPEDEGTGADNFRVKRYVSKYTINPALAQGFGHLVGSVEIGKLADLVVWDPAWFGTKPTLVIKSGLIACAQMGDPNASIPTVQPIIARPMFAPLVPPSSVLFVSQSSIDSGAIASYGLKKRVEAVRNCRGVGKKDMRFNDSMPKMRVDPESYVVEADGEVCRADPAEDLPLTQAYYVY</sequence>
<evidence type="ECO:0000256" key="9">
    <source>
        <dbReference type="PROSITE-ProRule" id="PRU00700"/>
    </source>
</evidence>
<feature type="compositionally biased region" description="Basic residues" evidence="10">
    <location>
        <begin position="134"/>
        <end position="143"/>
    </location>
</feature>
<feature type="domain" description="Urease" evidence="11">
    <location>
        <begin position="980"/>
        <end position="1416"/>
    </location>
</feature>
<evidence type="ECO:0000256" key="7">
    <source>
        <dbReference type="PIRSR" id="PIRSR611612-51"/>
    </source>
</evidence>
<dbReference type="InterPro" id="IPR036461">
    <property type="entry name" value="Urease_betasu_sf"/>
</dbReference>
<comment type="cofactor">
    <cofactor evidence="7">
        <name>Ni cation</name>
        <dbReference type="ChEBI" id="CHEBI:25516"/>
    </cofactor>
    <text evidence="7">Binds 2 nickel ions per subunit.</text>
</comment>
<dbReference type="InterPro" id="IPR032466">
    <property type="entry name" value="Metal_Hydrolase"/>
</dbReference>
<dbReference type="PROSITE" id="PS00145">
    <property type="entry name" value="UREASE_2"/>
    <property type="match status" value="1"/>
</dbReference>
<dbReference type="InterPro" id="IPR005848">
    <property type="entry name" value="Urease_asu"/>
</dbReference>
<feature type="active site" description="Proton donor" evidence="8 9">
    <location>
        <position position="1171"/>
    </location>
</feature>
<dbReference type="InterPro" id="IPR002019">
    <property type="entry name" value="Urease_beta-like"/>
</dbReference>
<comment type="pathway">
    <text evidence="1">Nitrogen metabolism; urea degradation; CO(2) and NH(3) from urea (urease route): step 1/1.</text>
</comment>
<keyword evidence="5 9" id="KW-0378">Hydrolase</keyword>
<feature type="binding site" evidence="7">
    <location>
        <position position="1097"/>
    </location>
    <ligand>
        <name>Ni(2+)</name>
        <dbReference type="ChEBI" id="CHEBI:49786"/>
        <label>2</label>
    </ligand>
</feature>
<dbReference type="PANTHER" id="PTHR43440:SF1">
    <property type="entry name" value="UREASE"/>
    <property type="match status" value="1"/>
</dbReference>
<dbReference type="SUPFAM" id="SSF51556">
    <property type="entry name" value="Metallo-dependent hydrolases"/>
    <property type="match status" value="1"/>
</dbReference>
<keyword evidence="13" id="KW-1185">Reference proteome</keyword>
<evidence type="ECO:0000256" key="3">
    <source>
        <dbReference type="ARBA" id="ARBA00022596"/>
    </source>
</evidence>
<dbReference type="InterPro" id="IPR017950">
    <property type="entry name" value="Urease_AS"/>
</dbReference>
<feature type="binding site" evidence="7">
    <location>
        <position position="1211"/>
    </location>
    <ligand>
        <name>Ni(2+)</name>
        <dbReference type="ChEBI" id="CHEBI:49786"/>
        <label>1</label>
    </ligand>
</feature>
<feature type="binding site" evidence="7">
    <location>
        <position position="987"/>
    </location>
    <ligand>
        <name>Ni(2+)</name>
        <dbReference type="ChEBI" id="CHEBI:49786"/>
        <label>1</label>
    </ligand>
</feature>
<dbReference type="NCBIfam" id="TIGR01792">
    <property type="entry name" value="urease_alph"/>
    <property type="match status" value="1"/>
</dbReference>
<feature type="compositionally biased region" description="Basic residues" evidence="10">
    <location>
        <begin position="556"/>
        <end position="566"/>
    </location>
</feature>
<feature type="compositionally biased region" description="Gly residues" evidence="10">
    <location>
        <begin position="568"/>
        <end position="581"/>
    </location>
</feature>
<evidence type="ECO:0000256" key="1">
    <source>
        <dbReference type="ARBA" id="ARBA00004897"/>
    </source>
</evidence>
<feature type="binding site" evidence="9">
    <location>
        <position position="1070"/>
    </location>
    <ligand>
        <name>substrate</name>
    </ligand>
</feature>
<dbReference type="Proteomes" id="UP000295083">
    <property type="component" value="Unassembled WGS sequence"/>
</dbReference>
<dbReference type="Pfam" id="PF00547">
    <property type="entry name" value="Urease_gamma"/>
    <property type="match status" value="1"/>
</dbReference>
<dbReference type="InterPro" id="IPR017951">
    <property type="entry name" value="Urease_asu_c"/>
</dbReference>
<dbReference type="HAMAP" id="MF_01953">
    <property type="entry name" value="Urease_alpha"/>
    <property type="match status" value="1"/>
</dbReference>
<dbReference type="Pfam" id="PF01979">
    <property type="entry name" value="Amidohydro_1"/>
    <property type="match status" value="1"/>
</dbReference>
<dbReference type="InterPro" id="IPR019340">
    <property type="entry name" value="Histone_AcTrfase_su3"/>
</dbReference>
<evidence type="ECO:0000259" key="11">
    <source>
        <dbReference type="PROSITE" id="PS51368"/>
    </source>
</evidence>
<comment type="caution">
    <text evidence="12">The sequence shown here is derived from an EMBL/GenBank/DDBJ whole genome shotgun (WGS) entry which is preliminary data.</text>
</comment>
<feature type="binding site" description="via carbamate group" evidence="7">
    <location>
        <position position="1068"/>
    </location>
    <ligand>
        <name>Ni(2+)</name>
        <dbReference type="ChEBI" id="CHEBI:49786"/>
        <label>2</label>
    </ligand>
</feature>
<dbReference type="EMBL" id="QAPG01000006">
    <property type="protein sequence ID" value="TDZ40280.1"/>
    <property type="molecule type" value="Genomic_DNA"/>
</dbReference>
<dbReference type="GO" id="GO:0016151">
    <property type="term" value="F:nickel cation binding"/>
    <property type="evidence" value="ECO:0007669"/>
    <property type="project" value="InterPro"/>
</dbReference>
<dbReference type="CDD" id="cd00375">
    <property type="entry name" value="Urease_alpha"/>
    <property type="match status" value="1"/>
</dbReference>
<dbReference type="InterPro" id="IPR006680">
    <property type="entry name" value="Amidohydro-rel"/>
</dbReference>
<dbReference type="Gene3D" id="3.30.280.10">
    <property type="entry name" value="Urease, gamma-like subunit"/>
    <property type="match status" value="1"/>
</dbReference>
<proteinExistence type="inferred from homology"/>
<dbReference type="PRINTS" id="PR01752">
    <property type="entry name" value="UREASE"/>
</dbReference>
<keyword evidence="4 7" id="KW-0479">Metal-binding</keyword>
<dbReference type="Pfam" id="PF00449">
    <property type="entry name" value="Urease_alpha"/>
    <property type="match status" value="1"/>
</dbReference>
<dbReference type="Pfam" id="PF10198">
    <property type="entry name" value="Ada3"/>
    <property type="match status" value="1"/>
</dbReference>
<feature type="compositionally biased region" description="Acidic residues" evidence="10">
    <location>
        <begin position="202"/>
        <end position="213"/>
    </location>
</feature>
<dbReference type="NCBIfam" id="NF009686">
    <property type="entry name" value="PRK13207.1"/>
    <property type="match status" value="1"/>
</dbReference>
<feature type="region of interest" description="Disordered" evidence="10">
    <location>
        <begin position="118"/>
        <end position="250"/>
    </location>
</feature>
<gene>
    <name evidence="12" type="primary">ure1</name>
    <name evidence="12" type="ORF">C8035_v003627</name>
</gene>
<dbReference type="SUPFAM" id="SSF51278">
    <property type="entry name" value="Urease, beta-subunit"/>
    <property type="match status" value="1"/>
</dbReference>
<dbReference type="Gene3D" id="3.20.20.140">
    <property type="entry name" value="Metal-dependent hydrolases"/>
    <property type="match status" value="1"/>
</dbReference>
<dbReference type="PROSITE" id="PS51368">
    <property type="entry name" value="UREASE_3"/>
    <property type="match status" value="1"/>
</dbReference>
<feature type="binding site" evidence="7">
    <location>
        <position position="1123"/>
    </location>
    <ligand>
        <name>Ni(2+)</name>
        <dbReference type="ChEBI" id="CHEBI:49786"/>
        <label>2</label>
    </ligand>
</feature>
<dbReference type="Pfam" id="PF00699">
    <property type="entry name" value="Urease_beta"/>
    <property type="match status" value="1"/>
</dbReference>
<feature type="compositionally biased region" description="Basic and acidic residues" evidence="10">
    <location>
        <begin position="159"/>
        <end position="175"/>
    </location>
</feature>
<dbReference type="GO" id="GO:0009039">
    <property type="term" value="F:urease activity"/>
    <property type="evidence" value="ECO:0007669"/>
    <property type="project" value="UniProtKB-EC"/>
</dbReference>
<dbReference type="Gene3D" id="2.10.150.10">
    <property type="entry name" value="Urease, beta subunit"/>
    <property type="match status" value="1"/>
</dbReference>
<evidence type="ECO:0000256" key="10">
    <source>
        <dbReference type="SAM" id="MobiDB-lite"/>
    </source>
</evidence>
<evidence type="ECO:0000313" key="13">
    <source>
        <dbReference type="Proteomes" id="UP000295083"/>
    </source>
</evidence>
<evidence type="ECO:0000313" key="12">
    <source>
        <dbReference type="EMBL" id="TDZ40280.1"/>
    </source>
</evidence>
<dbReference type="UniPathway" id="UPA00258">
    <property type="reaction ID" value="UER00370"/>
</dbReference>
<dbReference type="InterPro" id="IPR050112">
    <property type="entry name" value="Urease_alpha_subunit"/>
</dbReference>
<evidence type="ECO:0000256" key="5">
    <source>
        <dbReference type="ARBA" id="ARBA00022801"/>
    </source>
</evidence>
<keyword evidence="3 7" id="KW-0533">Nickel</keyword>
<reference evidence="12 13" key="1">
    <citation type="submission" date="2018-11" db="EMBL/GenBank/DDBJ databases">
        <title>Genome sequence and assembly of Colletotrichum spinosum.</title>
        <authorList>
            <person name="Gan P."/>
            <person name="Shirasu K."/>
        </authorList>
    </citation>
    <scope>NUCLEOTIDE SEQUENCE [LARGE SCALE GENOMIC DNA]</scope>
    <source>
        <strain evidence="12 13">CBS 515.97</strain>
    </source>
</reference>
<dbReference type="PANTHER" id="PTHR43440">
    <property type="entry name" value="UREASE"/>
    <property type="match status" value="1"/>
</dbReference>
<comment type="PTM">
    <text evidence="6">Carbamylation allows a single lysine to coordinate two nickel ions.</text>
</comment>
<feature type="binding site" evidence="7">
    <location>
        <position position="985"/>
    </location>
    <ligand>
        <name>Ni(2+)</name>
        <dbReference type="ChEBI" id="CHEBI:49786"/>
        <label>1</label>
    </ligand>
</feature>
<dbReference type="Gene3D" id="2.30.40.10">
    <property type="entry name" value="Urease, subunit C, domain 1"/>
    <property type="match status" value="1"/>
</dbReference>
<dbReference type="InterPro" id="IPR011612">
    <property type="entry name" value="Urease_alpha_N_dom"/>
</dbReference>
<evidence type="ECO:0000256" key="4">
    <source>
        <dbReference type="ARBA" id="ARBA00022723"/>
    </source>
</evidence>
<evidence type="ECO:0000256" key="8">
    <source>
        <dbReference type="PIRSR" id="PIRSR611612-52"/>
    </source>
</evidence>
<dbReference type="GO" id="GO:0035550">
    <property type="term" value="C:urease complex"/>
    <property type="evidence" value="ECO:0007669"/>
    <property type="project" value="InterPro"/>
</dbReference>
<dbReference type="NCBIfam" id="TIGR00192">
    <property type="entry name" value="urease_beta"/>
    <property type="match status" value="1"/>
</dbReference>
<dbReference type="PROSITE" id="PS01120">
    <property type="entry name" value="UREASE_1"/>
    <property type="match status" value="1"/>
</dbReference>
<protein>
    <recommendedName>
        <fullName evidence="2">urease</fullName>
        <ecNumber evidence="2">3.5.1.5</ecNumber>
    </recommendedName>
</protein>
<feature type="binding site" description="via carbamate group" evidence="7">
    <location>
        <position position="1068"/>
    </location>
    <ligand>
        <name>Ni(2+)</name>
        <dbReference type="ChEBI" id="CHEBI:49786"/>
        <label>1</label>
    </ligand>
</feature>
<dbReference type="CDD" id="cd00390">
    <property type="entry name" value="Urease_gamma"/>
    <property type="match status" value="1"/>
</dbReference>
<organism evidence="12 13">
    <name type="scientific">Colletotrichum spinosum</name>
    <dbReference type="NCBI Taxonomy" id="1347390"/>
    <lineage>
        <taxon>Eukaryota</taxon>
        <taxon>Fungi</taxon>
        <taxon>Dikarya</taxon>
        <taxon>Ascomycota</taxon>
        <taxon>Pezizomycotina</taxon>
        <taxon>Sordariomycetes</taxon>
        <taxon>Hypocreomycetidae</taxon>
        <taxon>Glomerellales</taxon>
        <taxon>Glomerellaceae</taxon>
        <taxon>Colletotrichum</taxon>
        <taxon>Colletotrichum orbiculare species complex</taxon>
    </lineage>
</organism>
<dbReference type="InterPro" id="IPR029754">
    <property type="entry name" value="Urease_Ni-bd"/>
</dbReference>
<dbReference type="InterPro" id="IPR036463">
    <property type="entry name" value="Urease_gamma_sf"/>
</dbReference>